<dbReference type="HOGENOM" id="CLU_1511786_0_0_1"/>
<dbReference type="AlphaFoldDB" id="F9XQX9"/>
<dbReference type="RefSeq" id="XP_003847334.1">
    <property type="nucleotide sequence ID" value="XM_003847286.1"/>
</dbReference>
<sequence length="178" mass="19962">MKRPARITEQSRMPSPNIAARLETYLHDLSTLSNTARSVDEVTPTRRAMFPYAPAGFPLIVSAETVVFPQNAVLANPKARPEDRCEAEAEGLVETMLQERHAKRTGAVGRLGTKWRMFVADKVDGRKRQLTRRLLGGLADEASRAWDEQAEGILHSRPRRPRIWLIGKQKAEVVGVHC</sequence>
<dbReference type="InParanoid" id="F9XQX9"/>
<dbReference type="Proteomes" id="UP000008062">
    <property type="component" value="Chromosome 15"/>
</dbReference>
<proteinExistence type="predicted"/>
<dbReference type="EMBL" id="CM001210">
    <property type="protein sequence ID" value="EGP82310.1"/>
    <property type="molecule type" value="Genomic_DNA"/>
</dbReference>
<evidence type="ECO:0000313" key="1">
    <source>
        <dbReference type="EMBL" id="EGP82310.1"/>
    </source>
</evidence>
<name>F9XQX9_ZYMTI</name>
<dbReference type="KEGG" id="ztr:MYCGRDRAFT_97667"/>
<gene>
    <name evidence="1" type="ORF">MYCGRDRAFT_97667</name>
</gene>
<evidence type="ECO:0000313" key="2">
    <source>
        <dbReference type="Proteomes" id="UP000008062"/>
    </source>
</evidence>
<dbReference type="VEuPathDB" id="FungiDB:ZTRI_15.58"/>
<dbReference type="GeneID" id="13400164"/>
<protein>
    <submittedName>
        <fullName evidence="1">Uncharacterized protein</fullName>
    </submittedName>
</protein>
<reference evidence="1 2" key="1">
    <citation type="journal article" date="2011" name="PLoS Genet.">
        <title>Finished genome of the fungal wheat pathogen Mycosphaerella graminicola reveals dispensome structure, chromosome plasticity, and stealth pathogenesis.</title>
        <authorList>
            <person name="Goodwin S.B."/>
            <person name="Ben M'barek S."/>
            <person name="Dhillon B."/>
            <person name="Wittenberg A.H.J."/>
            <person name="Crane C.F."/>
            <person name="Hane J.K."/>
            <person name="Foster A.J."/>
            <person name="Van der Lee T.A.J."/>
            <person name="Grimwood J."/>
            <person name="Aerts A."/>
            <person name="Antoniw J."/>
            <person name="Bailey A."/>
            <person name="Bluhm B."/>
            <person name="Bowler J."/>
            <person name="Bristow J."/>
            <person name="van der Burgt A."/>
            <person name="Canto-Canche B."/>
            <person name="Churchill A.C.L."/>
            <person name="Conde-Ferraez L."/>
            <person name="Cools H.J."/>
            <person name="Coutinho P.M."/>
            <person name="Csukai M."/>
            <person name="Dehal P."/>
            <person name="De Wit P."/>
            <person name="Donzelli B."/>
            <person name="van de Geest H.C."/>
            <person name="van Ham R.C.H.J."/>
            <person name="Hammond-Kosack K.E."/>
            <person name="Henrissat B."/>
            <person name="Kilian A."/>
            <person name="Kobayashi A.K."/>
            <person name="Koopmann E."/>
            <person name="Kourmpetis Y."/>
            <person name="Kuzniar A."/>
            <person name="Lindquist E."/>
            <person name="Lombard V."/>
            <person name="Maliepaard C."/>
            <person name="Martins N."/>
            <person name="Mehrabi R."/>
            <person name="Nap J.P.H."/>
            <person name="Ponomarenko A."/>
            <person name="Rudd J.J."/>
            <person name="Salamov A."/>
            <person name="Schmutz J."/>
            <person name="Schouten H.J."/>
            <person name="Shapiro H."/>
            <person name="Stergiopoulos I."/>
            <person name="Torriani S.F.F."/>
            <person name="Tu H."/>
            <person name="de Vries R.P."/>
            <person name="Waalwijk C."/>
            <person name="Ware S.B."/>
            <person name="Wiebenga A."/>
            <person name="Zwiers L.-H."/>
            <person name="Oliver R.P."/>
            <person name="Grigoriev I.V."/>
            <person name="Kema G.H.J."/>
        </authorList>
    </citation>
    <scope>NUCLEOTIDE SEQUENCE [LARGE SCALE GENOMIC DNA]</scope>
    <source>
        <strain evidence="2">CBS 115943 / IPO323</strain>
    </source>
</reference>
<organism evidence="1 2">
    <name type="scientific">Zymoseptoria tritici (strain CBS 115943 / IPO323)</name>
    <name type="common">Speckled leaf blotch fungus</name>
    <name type="synonym">Septoria tritici</name>
    <dbReference type="NCBI Taxonomy" id="336722"/>
    <lineage>
        <taxon>Eukaryota</taxon>
        <taxon>Fungi</taxon>
        <taxon>Dikarya</taxon>
        <taxon>Ascomycota</taxon>
        <taxon>Pezizomycotina</taxon>
        <taxon>Dothideomycetes</taxon>
        <taxon>Dothideomycetidae</taxon>
        <taxon>Mycosphaerellales</taxon>
        <taxon>Mycosphaerellaceae</taxon>
        <taxon>Zymoseptoria</taxon>
    </lineage>
</organism>
<keyword evidence="2" id="KW-1185">Reference proteome</keyword>
<accession>F9XQX9</accession>